<comment type="caution">
    <text evidence="1">The sequence shown here is derived from an EMBL/GenBank/DDBJ whole genome shotgun (WGS) entry which is preliminary data.</text>
</comment>
<name>A0A371FK20_MUCPR</name>
<dbReference type="EMBL" id="QJKJ01008804">
    <property type="protein sequence ID" value="RDX78636.1"/>
    <property type="molecule type" value="Genomic_DNA"/>
</dbReference>
<gene>
    <name evidence="1" type="ORF">CR513_41065</name>
</gene>
<keyword evidence="2" id="KW-1185">Reference proteome</keyword>
<dbReference type="Proteomes" id="UP000257109">
    <property type="component" value="Unassembled WGS sequence"/>
</dbReference>
<sequence>MTLLGGSLGLKLNLKFKKIKLVKLSMKGSNIHWFNMGCGDSVLGGGGATLNIYLKNNIWVIFLGGLQPEIKHWVQIFQPITRIQGMSRHTI</sequence>
<proteinExistence type="predicted"/>
<organism evidence="1 2">
    <name type="scientific">Mucuna pruriens</name>
    <name type="common">Velvet bean</name>
    <name type="synonym">Dolichos pruriens</name>
    <dbReference type="NCBI Taxonomy" id="157652"/>
    <lineage>
        <taxon>Eukaryota</taxon>
        <taxon>Viridiplantae</taxon>
        <taxon>Streptophyta</taxon>
        <taxon>Embryophyta</taxon>
        <taxon>Tracheophyta</taxon>
        <taxon>Spermatophyta</taxon>
        <taxon>Magnoliopsida</taxon>
        <taxon>eudicotyledons</taxon>
        <taxon>Gunneridae</taxon>
        <taxon>Pentapetalae</taxon>
        <taxon>rosids</taxon>
        <taxon>fabids</taxon>
        <taxon>Fabales</taxon>
        <taxon>Fabaceae</taxon>
        <taxon>Papilionoideae</taxon>
        <taxon>50 kb inversion clade</taxon>
        <taxon>NPAAA clade</taxon>
        <taxon>indigoferoid/millettioid clade</taxon>
        <taxon>Phaseoleae</taxon>
        <taxon>Mucuna</taxon>
    </lineage>
</organism>
<protein>
    <submittedName>
        <fullName evidence="1">Uncharacterized protein</fullName>
    </submittedName>
</protein>
<reference evidence="1" key="1">
    <citation type="submission" date="2018-05" db="EMBL/GenBank/DDBJ databases">
        <title>Draft genome of Mucuna pruriens seed.</title>
        <authorList>
            <person name="Nnadi N.E."/>
            <person name="Vos R."/>
            <person name="Hasami M.H."/>
            <person name="Devisetty U.K."/>
            <person name="Aguiy J.C."/>
        </authorList>
    </citation>
    <scope>NUCLEOTIDE SEQUENCE [LARGE SCALE GENOMIC DNA]</scope>
    <source>
        <strain evidence="1">JCA_2017</strain>
    </source>
</reference>
<evidence type="ECO:0000313" key="1">
    <source>
        <dbReference type="EMBL" id="RDX78636.1"/>
    </source>
</evidence>
<feature type="non-terminal residue" evidence="1">
    <location>
        <position position="91"/>
    </location>
</feature>
<dbReference type="AlphaFoldDB" id="A0A371FK20"/>
<accession>A0A371FK20</accession>
<evidence type="ECO:0000313" key="2">
    <source>
        <dbReference type="Proteomes" id="UP000257109"/>
    </source>
</evidence>